<protein>
    <submittedName>
        <fullName evidence="2">Uncharacterized protein</fullName>
    </submittedName>
</protein>
<evidence type="ECO:0000256" key="1">
    <source>
        <dbReference type="SAM" id="Phobius"/>
    </source>
</evidence>
<keyword evidence="1" id="KW-0812">Transmembrane</keyword>
<comment type="caution">
    <text evidence="2">The sequence shown here is derived from an EMBL/GenBank/DDBJ whole genome shotgun (WGS) entry which is preliminary data.</text>
</comment>
<feature type="transmembrane region" description="Helical" evidence="1">
    <location>
        <begin position="68"/>
        <end position="87"/>
    </location>
</feature>
<accession>A0AAV4PTI3</accession>
<keyword evidence="3" id="KW-1185">Reference proteome</keyword>
<keyword evidence="1" id="KW-0472">Membrane</keyword>
<dbReference type="Proteomes" id="UP001054945">
    <property type="component" value="Unassembled WGS sequence"/>
</dbReference>
<dbReference type="EMBL" id="BPLR01005238">
    <property type="protein sequence ID" value="GIY00923.1"/>
    <property type="molecule type" value="Genomic_DNA"/>
</dbReference>
<organism evidence="2 3">
    <name type="scientific">Caerostris extrusa</name>
    <name type="common">Bark spider</name>
    <name type="synonym">Caerostris bankana</name>
    <dbReference type="NCBI Taxonomy" id="172846"/>
    <lineage>
        <taxon>Eukaryota</taxon>
        <taxon>Metazoa</taxon>
        <taxon>Ecdysozoa</taxon>
        <taxon>Arthropoda</taxon>
        <taxon>Chelicerata</taxon>
        <taxon>Arachnida</taxon>
        <taxon>Araneae</taxon>
        <taxon>Araneomorphae</taxon>
        <taxon>Entelegynae</taxon>
        <taxon>Araneoidea</taxon>
        <taxon>Araneidae</taxon>
        <taxon>Caerostris</taxon>
    </lineage>
</organism>
<keyword evidence="1" id="KW-1133">Transmembrane helix</keyword>
<reference evidence="2 3" key="1">
    <citation type="submission" date="2021-06" db="EMBL/GenBank/DDBJ databases">
        <title>Caerostris extrusa draft genome.</title>
        <authorList>
            <person name="Kono N."/>
            <person name="Arakawa K."/>
        </authorList>
    </citation>
    <scope>NUCLEOTIDE SEQUENCE [LARGE SCALE GENOMIC DNA]</scope>
</reference>
<sequence>MYSPFPLQKEQYGDKELCLLPRCRQTCVVVIPIYYNIRINRYRYENYSSPMKSPSTCFGIIPTNKVTLVFSFVSGFGIILLDLAMGATTQAADHRTRSSLAFQTKHRSWMTN</sequence>
<evidence type="ECO:0000313" key="3">
    <source>
        <dbReference type="Proteomes" id="UP001054945"/>
    </source>
</evidence>
<evidence type="ECO:0000313" key="2">
    <source>
        <dbReference type="EMBL" id="GIY00923.1"/>
    </source>
</evidence>
<proteinExistence type="predicted"/>
<gene>
    <name evidence="2" type="ORF">CEXT_354101</name>
</gene>
<dbReference type="AlphaFoldDB" id="A0AAV4PTI3"/>
<name>A0AAV4PTI3_CAEEX</name>